<dbReference type="AlphaFoldDB" id="A0A2V0NXQ5"/>
<dbReference type="UniPathway" id="UPA00196"/>
<comment type="caution">
    <text evidence="7">The sequence shown here is derived from an EMBL/GenBank/DDBJ whole genome shotgun (WGS) entry which is preliminary data.</text>
</comment>
<evidence type="ECO:0000256" key="2">
    <source>
        <dbReference type="ARBA" id="ARBA00009941"/>
    </source>
</evidence>
<evidence type="ECO:0000313" key="8">
    <source>
        <dbReference type="Proteomes" id="UP000247498"/>
    </source>
</evidence>
<feature type="compositionally biased region" description="Gly residues" evidence="5">
    <location>
        <begin position="353"/>
        <end position="385"/>
    </location>
</feature>
<evidence type="ECO:0000256" key="6">
    <source>
        <dbReference type="SAM" id="SignalP"/>
    </source>
</evidence>
<comment type="pathway">
    <text evidence="1">Glycolipid biosynthesis; glycosylphosphatidylinositol-anchor biosynthesis.</text>
</comment>
<dbReference type="Proteomes" id="UP000247498">
    <property type="component" value="Unassembled WGS sequence"/>
</dbReference>
<evidence type="ECO:0000256" key="3">
    <source>
        <dbReference type="ARBA" id="ARBA00022502"/>
    </source>
</evidence>
<dbReference type="STRING" id="307507.A0A2V0NXQ5"/>
<comment type="similarity">
    <text evidence="2">Belongs to the peptidase C13 family.</text>
</comment>
<feature type="region of interest" description="Disordered" evidence="5">
    <location>
        <begin position="353"/>
        <end position="415"/>
    </location>
</feature>
<dbReference type="PANTHER" id="PTHR48067">
    <property type="entry name" value="GPI-ANCHOR TRANSAMIDASE"/>
    <property type="match status" value="1"/>
</dbReference>
<proteinExistence type="inferred from homology"/>
<keyword evidence="3" id="KW-0337">GPI-anchor biosynthesis</keyword>
<evidence type="ECO:0000256" key="5">
    <source>
        <dbReference type="SAM" id="MobiDB-lite"/>
    </source>
</evidence>
<evidence type="ECO:0000256" key="4">
    <source>
        <dbReference type="ARBA" id="ARBA00022729"/>
    </source>
</evidence>
<dbReference type="GO" id="GO:0042765">
    <property type="term" value="C:GPI-anchor transamidase complex"/>
    <property type="evidence" value="ECO:0007669"/>
    <property type="project" value="InterPro"/>
</dbReference>
<feature type="signal peptide" evidence="6">
    <location>
        <begin position="1"/>
        <end position="33"/>
    </location>
</feature>
<dbReference type="GO" id="GO:0016255">
    <property type="term" value="P:attachment of GPI anchor to protein"/>
    <property type="evidence" value="ECO:0007669"/>
    <property type="project" value="InterPro"/>
</dbReference>
<dbReference type="PRINTS" id="PR00776">
    <property type="entry name" value="HEMOGLOBNASE"/>
</dbReference>
<dbReference type="GO" id="GO:0003923">
    <property type="term" value="F:GPI-anchor transamidase activity"/>
    <property type="evidence" value="ECO:0007669"/>
    <property type="project" value="InterPro"/>
</dbReference>
<evidence type="ECO:0000313" key="7">
    <source>
        <dbReference type="EMBL" id="GBF89707.1"/>
    </source>
</evidence>
<dbReference type="EMBL" id="BDRX01000012">
    <property type="protein sequence ID" value="GBF89707.1"/>
    <property type="molecule type" value="Genomic_DNA"/>
</dbReference>
<feature type="compositionally biased region" description="Gly residues" evidence="5">
    <location>
        <begin position="402"/>
        <end position="413"/>
    </location>
</feature>
<keyword evidence="4 6" id="KW-0732">Signal</keyword>
<name>A0A2V0NXQ5_9CHLO</name>
<dbReference type="PANTHER" id="PTHR48067:SF1">
    <property type="entry name" value="GPI-ANCHOR TRANSAMIDASE"/>
    <property type="match status" value="1"/>
</dbReference>
<feature type="chain" id="PRO_5016019930" evidence="6">
    <location>
        <begin position="34"/>
        <end position="446"/>
    </location>
</feature>
<dbReference type="InterPro" id="IPR001096">
    <property type="entry name" value="Peptidase_C13"/>
</dbReference>
<sequence length="446" mass="46462">MRSGSRGARAAPIAALLALALASALLPPPRAEAAGTGARGARRAAAAAAAPPGSHTSNWAVLVCTSAYWYNYRHMANTLSIYRTVRRLGVPDSNIILMLADDVACNARNPHPAQARDAWGERSWGVAAERVFNEERHSLDVYGRDVEVDYRGYEVTVENFMRVLTGRHDPAVPRAKRMLSDAGSNVLIYITGHGGNEFIKFQDQQELMAGDVADAVAQMHQKGRYKELLLVVETCQASTLYSRIKSPGVLAMASSLKGESSYSYLTDYDVGLSLVDRFTFATLDFFEKVDAHSAATLGELFSVYRFEQMDSHFGFSAENFHRPLDAVRVTDFFGHVTEVRQLAGSYPYAGDAADGGGGSGGSGSEESSGGGSSSSSGGSGSGDGPAAGAAPAPAAAGVKGRLSGGPAEGGGEWGAPMDALTLGGIAGLIALVAGASLAWGGGADAS</sequence>
<dbReference type="GO" id="GO:0006508">
    <property type="term" value="P:proteolysis"/>
    <property type="evidence" value="ECO:0007669"/>
    <property type="project" value="InterPro"/>
</dbReference>
<feature type="compositionally biased region" description="Low complexity" evidence="5">
    <location>
        <begin position="386"/>
        <end position="397"/>
    </location>
</feature>
<dbReference type="Gene3D" id="3.40.50.1460">
    <property type="match status" value="1"/>
</dbReference>
<keyword evidence="8" id="KW-1185">Reference proteome</keyword>
<reference evidence="7 8" key="1">
    <citation type="journal article" date="2018" name="Sci. Rep.">
        <title>Raphidocelis subcapitata (=Pseudokirchneriella subcapitata) provides an insight into genome evolution and environmental adaptations in the Sphaeropleales.</title>
        <authorList>
            <person name="Suzuki S."/>
            <person name="Yamaguchi H."/>
            <person name="Nakajima N."/>
            <person name="Kawachi M."/>
        </authorList>
    </citation>
    <scope>NUCLEOTIDE SEQUENCE [LARGE SCALE GENOMIC DNA]</scope>
    <source>
        <strain evidence="7 8">NIES-35</strain>
    </source>
</reference>
<dbReference type="InParanoid" id="A0A2V0NXQ5"/>
<dbReference type="FunFam" id="3.40.50.1460:FF:000021">
    <property type="entry name" value="GPI-anchor transamidase"/>
    <property type="match status" value="1"/>
</dbReference>
<evidence type="ECO:0000256" key="1">
    <source>
        <dbReference type="ARBA" id="ARBA00004687"/>
    </source>
</evidence>
<dbReference type="InterPro" id="IPR028361">
    <property type="entry name" value="GPI_transamidase"/>
</dbReference>
<dbReference type="GO" id="GO:0006506">
    <property type="term" value="P:GPI anchor biosynthetic process"/>
    <property type="evidence" value="ECO:0007669"/>
    <property type="project" value="UniProtKB-UniPathway"/>
</dbReference>
<accession>A0A2V0NXQ5</accession>
<dbReference type="FunCoup" id="A0A2V0NXQ5">
    <property type="interactions" value="1774"/>
</dbReference>
<protein>
    <submittedName>
        <fullName evidence="7">GPI-anchor transamidase</fullName>
    </submittedName>
</protein>
<gene>
    <name evidence="7" type="ORF">Rsub_02877</name>
</gene>
<dbReference type="Pfam" id="PF01650">
    <property type="entry name" value="Peptidase_C13"/>
    <property type="match status" value="1"/>
</dbReference>
<organism evidence="7 8">
    <name type="scientific">Raphidocelis subcapitata</name>
    <dbReference type="NCBI Taxonomy" id="307507"/>
    <lineage>
        <taxon>Eukaryota</taxon>
        <taxon>Viridiplantae</taxon>
        <taxon>Chlorophyta</taxon>
        <taxon>core chlorophytes</taxon>
        <taxon>Chlorophyceae</taxon>
        <taxon>CS clade</taxon>
        <taxon>Sphaeropleales</taxon>
        <taxon>Selenastraceae</taxon>
        <taxon>Raphidocelis</taxon>
    </lineage>
</organism>
<dbReference type="OrthoDB" id="192611at2759"/>